<protein>
    <submittedName>
        <fullName evidence="2">Uncharacterized protein</fullName>
    </submittedName>
</protein>
<feature type="transmembrane region" description="Helical" evidence="1">
    <location>
        <begin position="365"/>
        <end position="393"/>
    </location>
</feature>
<evidence type="ECO:0000313" key="3">
    <source>
        <dbReference type="Proteomes" id="UP000199632"/>
    </source>
</evidence>
<gene>
    <name evidence="2" type="ORF">SAMN05421684_2990</name>
</gene>
<keyword evidence="1" id="KW-0472">Membrane</keyword>
<reference evidence="3" key="1">
    <citation type="submission" date="2016-10" db="EMBL/GenBank/DDBJ databases">
        <authorList>
            <person name="Varghese N."/>
            <person name="Submissions S."/>
        </authorList>
    </citation>
    <scope>NUCLEOTIDE SEQUENCE [LARGE SCALE GENOMIC DNA]</scope>
    <source>
        <strain evidence="3">DSM 44718</strain>
    </source>
</reference>
<keyword evidence="1" id="KW-0812">Transmembrane</keyword>
<keyword evidence="1" id="KW-1133">Transmembrane helix</keyword>
<feature type="transmembrane region" description="Helical" evidence="1">
    <location>
        <begin position="66"/>
        <end position="87"/>
    </location>
</feature>
<feature type="transmembrane region" description="Helical" evidence="1">
    <location>
        <begin position="279"/>
        <end position="297"/>
    </location>
</feature>
<dbReference type="RefSeq" id="WP_090791782.1">
    <property type="nucleotide sequence ID" value="NZ_BOND01000009.1"/>
</dbReference>
<feature type="transmembrane region" description="Helical" evidence="1">
    <location>
        <begin position="317"/>
        <end position="342"/>
    </location>
</feature>
<organism evidence="2 3">
    <name type="scientific">Asanoa ishikariensis</name>
    <dbReference type="NCBI Taxonomy" id="137265"/>
    <lineage>
        <taxon>Bacteria</taxon>
        <taxon>Bacillati</taxon>
        <taxon>Actinomycetota</taxon>
        <taxon>Actinomycetes</taxon>
        <taxon>Micromonosporales</taxon>
        <taxon>Micromonosporaceae</taxon>
        <taxon>Asanoa</taxon>
    </lineage>
</organism>
<evidence type="ECO:0000256" key="1">
    <source>
        <dbReference type="SAM" id="Phobius"/>
    </source>
</evidence>
<name>A0A1H3QLN6_9ACTN</name>
<feature type="transmembrane region" description="Helical" evidence="1">
    <location>
        <begin position="405"/>
        <end position="424"/>
    </location>
</feature>
<dbReference type="EMBL" id="FNQB01000002">
    <property type="protein sequence ID" value="SDZ14306.1"/>
    <property type="molecule type" value="Genomic_DNA"/>
</dbReference>
<proteinExistence type="predicted"/>
<keyword evidence="3" id="KW-1185">Reference proteome</keyword>
<accession>A0A1H3QLN6</accession>
<sequence>MSRLERGYRRLLLAYPRAYRRARGDEIVTTLLEGAPPDRVRPPAGDAWDLIRGGLRQRFAPPHGRGYAVVALVCAAAVAYLALGGAIRLTTASESSKDTLFIAGATLLPPEAPVYGDQERMLTTFGGPTLIDLSYAQRPRSLDDLAVEARARAIADGWLAGPIEARRFTLERDGQQRVVTVTDALPAEPTAGVSVHSRYPWPAPLLPVGIAAVVLGGLAGWLAGAWTLRRFRSRTPAGQLLIALTGAPGLLLVGAVAVSTAAELDVSGLTVFTGTLPEGMGLAALVLTPLLAASLPADDPAAAPRPPTDLVRVGIRVVTAAHLAFAAAIATVLVTFTVRMLATGADRVAMLSGAHDPKDLLPLPVYAAVMVLFYIGIVLSPLLLLVSMPLLGVGRGRVSPVAWRVLLAAAISAVVLPALLFTPYGGDASVWFMD</sequence>
<feature type="transmembrane region" description="Helical" evidence="1">
    <location>
        <begin position="240"/>
        <end position="259"/>
    </location>
</feature>
<dbReference type="AlphaFoldDB" id="A0A1H3QLN6"/>
<dbReference type="STRING" id="137265.SAMN05421684_2990"/>
<dbReference type="OrthoDB" id="3354753at2"/>
<evidence type="ECO:0000313" key="2">
    <source>
        <dbReference type="EMBL" id="SDZ14306.1"/>
    </source>
</evidence>
<dbReference type="Proteomes" id="UP000199632">
    <property type="component" value="Unassembled WGS sequence"/>
</dbReference>
<feature type="transmembrane region" description="Helical" evidence="1">
    <location>
        <begin position="205"/>
        <end position="228"/>
    </location>
</feature>